<name>A0A0A9GPN1_ARUDO</name>
<dbReference type="EMBL" id="GBRH01171449">
    <property type="protein sequence ID" value="JAE26447.1"/>
    <property type="molecule type" value="Transcribed_RNA"/>
</dbReference>
<reference evidence="2" key="2">
    <citation type="journal article" date="2015" name="Data Brief">
        <title>Shoot transcriptome of the giant reed, Arundo donax.</title>
        <authorList>
            <person name="Barrero R.A."/>
            <person name="Guerrero F.D."/>
            <person name="Moolhuijzen P."/>
            <person name="Goolsby J.A."/>
            <person name="Tidwell J."/>
            <person name="Bellgard S.E."/>
            <person name="Bellgard M.I."/>
        </authorList>
    </citation>
    <scope>NUCLEOTIDE SEQUENCE</scope>
    <source>
        <tissue evidence="2">Shoot tissue taken approximately 20 cm above the soil surface</tissue>
    </source>
</reference>
<protein>
    <submittedName>
        <fullName evidence="2">Uncharacterized protein</fullName>
    </submittedName>
</protein>
<feature type="region of interest" description="Disordered" evidence="1">
    <location>
        <begin position="27"/>
        <end position="50"/>
    </location>
</feature>
<evidence type="ECO:0000256" key="1">
    <source>
        <dbReference type="SAM" id="MobiDB-lite"/>
    </source>
</evidence>
<evidence type="ECO:0000313" key="2">
    <source>
        <dbReference type="EMBL" id="JAE26447.1"/>
    </source>
</evidence>
<sequence>MQLSTPTPLQPCLHPIFRCPLPSYGAPPALNAGRRPQSRRLPTRPGSGPRAGTLELLQLFCPCLFTRFPHSLTYQGSVGENGTSEMQLSQHPPRQQSNRLITAFAWSSAYTPIQRKKTRL</sequence>
<accession>A0A0A9GPN1</accession>
<dbReference type="AlphaFoldDB" id="A0A0A9GPN1"/>
<proteinExistence type="predicted"/>
<reference evidence="2" key="1">
    <citation type="submission" date="2014-09" db="EMBL/GenBank/DDBJ databases">
        <authorList>
            <person name="Magalhaes I.L.F."/>
            <person name="Oliveira U."/>
            <person name="Santos F.R."/>
            <person name="Vidigal T.H.D.A."/>
            <person name="Brescovit A.D."/>
            <person name="Santos A.J."/>
        </authorList>
    </citation>
    <scope>NUCLEOTIDE SEQUENCE</scope>
    <source>
        <tissue evidence="2">Shoot tissue taken approximately 20 cm above the soil surface</tissue>
    </source>
</reference>
<organism evidence="2">
    <name type="scientific">Arundo donax</name>
    <name type="common">Giant reed</name>
    <name type="synonym">Donax arundinaceus</name>
    <dbReference type="NCBI Taxonomy" id="35708"/>
    <lineage>
        <taxon>Eukaryota</taxon>
        <taxon>Viridiplantae</taxon>
        <taxon>Streptophyta</taxon>
        <taxon>Embryophyta</taxon>
        <taxon>Tracheophyta</taxon>
        <taxon>Spermatophyta</taxon>
        <taxon>Magnoliopsida</taxon>
        <taxon>Liliopsida</taxon>
        <taxon>Poales</taxon>
        <taxon>Poaceae</taxon>
        <taxon>PACMAD clade</taxon>
        <taxon>Arundinoideae</taxon>
        <taxon>Arundineae</taxon>
        <taxon>Arundo</taxon>
    </lineage>
</organism>